<dbReference type="PROSITE" id="PS51257">
    <property type="entry name" value="PROKAR_LIPOPROTEIN"/>
    <property type="match status" value="1"/>
</dbReference>
<name>A0A841HQY9_9GAMM</name>
<dbReference type="SUPFAM" id="SSF56954">
    <property type="entry name" value="Outer membrane efflux proteins (OEP)"/>
    <property type="match status" value="1"/>
</dbReference>
<feature type="chain" id="PRO_5033108720" evidence="2">
    <location>
        <begin position="24"/>
        <end position="476"/>
    </location>
</feature>
<organism evidence="3 4">
    <name type="scientific">Povalibacter uvarum</name>
    <dbReference type="NCBI Taxonomy" id="732238"/>
    <lineage>
        <taxon>Bacteria</taxon>
        <taxon>Pseudomonadati</taxon>
        <taxon>Pseudomonadota</taxon>
        <taxon>Gammaproteobacteria</taxon>
        <taxon>Steroidobacterales</taxon>
        <taxon>Steroidobacteraceae</taxon>
        <taxon>Povalibacter</taxon>
    </lineage>
</organism>
<dbReference type="RefSeq" id="WP_184334574.1">
    <property type="nucleotide sequence ID" value="NZ_JACHHZ010000005.1"/>
</dbReference>
<proteinExistence type="inferred from homology"/>
<dbReference type="EMBL" id="JACHHZ010000005">
    <property type="protein sequence ID" value="MBB6095173.1"/>
    <property type="molecule type" value="Genomic_DNA"/>
</dbReference>
<evidence type="ECO:0000256" key="1">
    <source>
        <dbReference type="ARBA" id="ARBA00007613"/>
    </source>
</evidence>
<keyword evidence="2" id="KW-0472">Membrane</keyword>
<keyword evidence="2" id="KW-0732">Signal</keyword>
<dbReference type="PANTHER" id="PTHR30203">
    <property type="entry name" value="OUTER MEMBRANE CATION EFFLUX PROTEIN"/>
    <property type="match status" value="1"/>
</dbReference>
<dbReference type="Pfam" id="PF02321">
    <property type="entry name" value="OEP"/>
    <property type="match status" value="2"/>
</dbReference>
<dbReference type="GO" id="GO:0009279">
    <property type="term" value="C:cell outer membrane"/>
    <property type="evidence" value="ECO:0007669"/>
    <property type="project" value="UniProtKB-SubCell"/>
</dbReference>
<dbReference type="InterPro" id="IPR003423">
    <property type="entry name" value="OMP_efflux"/>
</dbReference>
<keyword evidence="4" id="KW-1185">Reference proteome</keyword>
<keyword evidence="2" id="KW-0564">Palmitate</keyword>
<evidence type="ECO:0000256" key="2">
    <source>
        <dbReference type="RuleBase" id="RU362097"/>
    </source>
</evidence>
<dbReference type="Gene3D" id="1.20.1600.10">
    <property type="entry name" value="Outer membrane efflux proteins (OEP)"/>
    <property type="match status" value="1"/>
</dbReference>
<dbReference type="GO" id="GO:0015562">
    <property type="term" value="F:efflux transmembrane transporter activity"/>
    <property type="evidence" value="ECO:0007669"/>
    <property type="project" value="InterPro"/>
</dbReference>
<dbReference type="Proteomes" id="UP000588068">
    <property type="component" value="Unassembled WGS sequence"/>
</dbReference>
<evidence type="ECO:0000313" key="3">
    <source>
        <dbReference type="EMBL" id="MBB6095173.1"/>
    </source>
</evidence>
<keyword evidence="2" id="KW-0449">Lipoprotein</keyword>
<gene>
    <name evidence="3" type="ORF">HNQ60_004063</name>
</gene>
<comment type="caution">
    <text evidence="3">The sequence shown here is derived from an EMBL/GenBank/DDBJ whole genome shotgun (WGS) entry which is preliminary data.</text>
</comment>
<dbReference type="InterPro" id="IPR010131">
    <property type="entry name" value="MdtP/NodT-like"/>
</dbReference>
<comment type="subcellular location">
    <subcellularLocation>
        <location evidence="2">Cell outer membrane</location>
        <topology evidence="2">Lipid-anchor</topology>
    </subcellularLocation>
</comment>
<dbReference type="Gene3D" id="2.20.200.10">
    <property type="entry name" value="Outer membrane efflux proteins (OEP)"/>
    <property type="match status" value="1"/>
</dbReference>
<keyword evidence="2" id="KW-1134">Transmembrane beta strand</keyword>
<evidence type="ECO:0000313" key="4">
    <source>
        <dbReference type="Proteomes" id="UP000588068"/>
    </source>
</evidence>
<protein>
    <submittedName>
        <fullName evidence="3">Multidrug efflux system outer membrane protein</fullName>
    </submittedName>
</protein>
<dbReference type="AlphaFoldDB" id="A0A841HQY9"/>
<keyword evidence="2" id="KW-0812">Transmembrane</keyword>
<dbReference type="PANTHER" id="PTHR30203:SF33">
    <property type="entry name" value="BLR4455 PROTEIN"/>
    <property type="match status" value="1"/>
</dbReference>
<accession>A0A841HQY9</accession>
<comment type="similarity">
    <text evidence="1 2">Belongs to the outer membrane factor (OMF) (TC 1.B.17) family.</text>
</comment>
<feature type="signal peptide" evidence="2">
    <location>
        <begin position="1"/>
        <end position="23"/>
    </location>
</feature>
<reference evidence="3 4" key="1">
    <citation type="submission" date="2020-08" db="EMBL/GenBank/DDBJ databases">
        <title>Genomic Encyclopedia of Type Strains, Phase IV (KMG-IV): sequencing the most valuable type-strain genomes for metagenomic binning, comparative biology and taxonomic classification.</title>
        <authorList>
            <person name="Goeker M."/>
        </authorList>
    </citation>
    <scope>NUCLEOTIDE SEQUENCE [LARGE SCALE GENOMIC DNA]</scope>
    <source>
        <strain evidence="3 4">DSM 26723</strain>
    </source>
</reference>
<sequence>MKRRLRTGGWLLARMLVVAGALAGCAIGPDYERPESVKPPDQYRAAPEVQTEKSIADVAWARMFGDPELAAAIRVALSSNLDLLSAVARVEEFRAQQRVARSAFGPDIRATVSTSPNPASTEDASYSGGLSLTWELDLFGRIRRSNEAARAQLMASEDNARAVMSSLVAAVATTWFQLREIDAEIQIIRDTIRTQEESLALVQSLLRNGVASGAEEQQAIGQLATTRAQLPLALQQRAQIENFLQFLLGNPPDEVQRSQPPTFIIVPPDIPVGLPAQLLERRPDVRLLEQQLHAATAQVGVAQASRFPHLSIGLTSFFGIISPQLSRLLDGDEPAQSLFAVGPSADMPIFQSGRGNANVAAARAVQRQAEFAYRSGVLQALREVADTLVATDQVREVIAQNEVRTGAAAETLRLQRMRYRAGVISYIEVLDGERQLFAAQIDLARARLSQLQSYIDLYRALGGGWSDSELQALQPK</sequence>
<dbReference type="NCBIfam" id="TIGR01845">
    <property type="entry name" value="outer_NodT"/>
    <property type="match status" value="1"/>
</dbReference>